<evidence type="ECO:0000313" key="5">
    <source>
        <dbReference type="Proteomes" id="UP000283389"/>
    </source>
</evidence>
<dbReference type="PANTHER" id="PTHR42693">
    <property type="entry name" value="ARYLSULFATASE FAMILY MEMBER"/>
    <property type="match status" value="1"/>
</dbReference>
<dbReference type="SUPFAM" id="SSF53649">
    <property type="entry name" value="Alkaline phosphatase-like"/>
    <property type="match status" value="1"/>
</dbReference>
<feature type="transmembrane region" description="Helical" evidence="2">
    <location>
        <begin position="12"/>
        <end position="33"/>
    </location>
</feature>
<dbReference type="EMBL" id="MOAZ01000003">
    <property type="protein sequence ID" value="ROM56312.1"/>
    <property type="molecule type" value="Genomic_DNA"/>
</dbReference>
<dbReference type="InterPro" id="IPR017850">
    <property type="entry name" value="Alkaline_phosphatase_core_sf"/>
</dbReference>
<feature type="transmembrane region" description="Helical" evidence="2">
    <location>
        <begin position="45"/>
        <end position="67"/>
    </location>
</feature>
<dbReference type="Proteomes" id="UP000283389">
    <property type="component" value="Unassembled WGS sequence"/>
</dbReference>
<comment type="caution">
    <text evidence="4">The sequence shown here is derived from an EMBL/GenBank/DDBJ whole genome shotgun (WGS) entry which is preliminary data.</text>
</comment>
<keyword evidence="2" id="KW-1133">Transmembrane helix</keyword>
<dbReference type="Gene3D" id="3.40.720.10">
    <property type="entry name" value="Alkaline Phosphatase, subunit A"/>
    <property type="match status" value="1"/>
</dbReference>
<gene>
    <name evidence="4" type="ORF">BK649_04965</name>
</gene>
<feature type="transmembrane region" description="Helical" evidence="2">
    <location>
        <begin position="79"/>
        <end position="101"/>
    </location>
</feature>
<dbReference type="RefSeq" id="WP_123474511.1">
    <property type="nucleotide sequence ID" value="NZ_MOAZ01000003.1"/>
</dbReference>
<feature type="transmembrane region" description="Helical" evidence="2">
    <location>
        <begin position="113"/>
        <end position="131"/>
    </location>
</feature>
<evidence type="ECO:0000256" key="1">
    <source>
        <dbReference type="ARBA" id="ARBA00008779"/>
    </source>
</evidence>
<dbReference type="Pfam" id="PF00884">
    <property type="entry name" value="Sulfatase"/>
    <property type="match status" value="1"/>
</dbReference>
<dbReference type="PANTHER" id="PTHR42693:SF33">
    <property type="entry name" value="ARYLSULFATASE"/>
    <property type="match status" value="1"/>
</dbReference>
<name>A0A423FFG8_9PSED</name>
<dbReference type="GO" id="GO:0004065">
    <property type="term" value="F:arylsulfatase activity"/>
    <property type="evidence" value="ECO:0007669"/>
    <property type="project" value="TreeGrafter"/>
</dbReference>
<evidence type="ECO:0000313" key="4">
    <source>
        <dbReference type="EMBL" id="ROM56312.1"/>
    </source>
</evidence>
<comment type="similarity">
    <text evidence="1">Belongs to the sulfatase family.</text>
</comment>
<feature type="transmembrane region" description="Helical" evidence="2">
    <location>
        <begin position="143"/>
        <end position="162"/>
    </location>
</feature>
<dbReference type="AlphaFoldDB" id="A0A423FFG8"/>
<dbReference type="InterPro" id="IPR050738">
    <property type="entry name" value="Sulfatase"/>
</dbReference>
<keyword evidence="2" id="KW-0812">Transmembrane</keyword>
<dbReference type="InterPro" id="IPR000917">
    <property type="entry name" value="Sulfatase_N"/>
</dbReference>
<accession>A0A423FFG8</accession>
<organism evidence="4 5">
    <name type="scientific">Pseudomonas canadensis</name>
    <dbReference type="NCBI Taxonomy" id="915099"/>
    <lineage>
        <taxon>Bacteria</taxon>
        <taxon>Pseudomonadati</taxon>
        <taxon>Pseudomonadota</taxon>
        <taxon>Gammaproteobacteria</taxon>
        <taxon>Pseudomonadales</taxon>
        <taxon>Pseudomonadaceae</taxon>
        <taxon>Pseudomonas</taxon>
    </lineage>
</organism>
<keyword evidence="2" id="KW-0472">Membrane</keyword>
<evidence type="ECO:0000259" key="3">
    <source>
        <dbReference type="Pfam" id="PF00884"/>
    </source>
</evidence>
<feature type="domain" description="Sulfatase N-terminal" evidence="3">
    <location>
        <begin position="186"/>
        <end position="528"/>
    </location>
</feature>
<proteinExistence type="inferred from homology"/>
<sequence length="744" mass="81317">MGRQLELGKLGGYALLAFPFAVVFLFIPTELYYHNIYDWGGDAFLLKSAACAGLIIALVVGLVAICFKWFSGWAVEKVCFWFFIAGVYLLFADVFAPLQLARLDGSVGLSDEPLMYTAIEAGLLIGIVLFARQLKTPAQRKACSAVATVLILCFVGYFAYAVKVDLPRQARGVPVGGEAMESVRRPNVYHIVLDEMETDYFLELLKHPERTKALKGFSLFKHNVSNYPYTDVSAASYLTGTGFYSGSFSKWVGESDNSLLNLAAKSGYSVNVYAKPALIHAKAATTYTQQDEVLKRYSELKHPFIKEFVRLWFARVSPNFMTNAALEYGSALGEAASNVVESNATVQPKTIEEGIEPYAGVFMFDDALRTEKDRPDVSSYLYLHALLPHGPYVLDEQCRYDPQPGEIANLYLRQAACALNKLEEFLAELDRLGRLDDSIVIVQSDHGAGWAGFLDGTKESGFYSSTGVESENPPFDASITPWSKQQLESRSMALLMIKPAHADHALVTVDTESQLLDVYPTIADLAGIDTSGIRLDGLSLVSCLSPDTCNIPSGRERFFNFFSTDEIIAGNYYKFKVSINGQGRPHFDSVENAKVKVSDVELGSVISFSQSGFSDTFIGHGWSGQEGDHRWTDGAKADLSLPMKLSGKARDLLLRVKAGGFPGRGGPQQVDVLVNGVKVANWTLSGVGWYEAPIAKRVVGDGVLGVVFKIKDPTAPCEISASQDCRKLGMAVLEVSVAEQGVAQ</sequence>
<reference evidence="4 5" key="1">
    <citation type="submission" date="2016-10" db="EMBL/GenBank/DDBJ databases">
        <title>Comparative genome analysis of multiple Pseudomonas spp. focuses on biocontrol and plant growth promoting traits.</title>
        <authorList>
            <person name="Tao X.-Y."/>
            <person name="Taylor C.G."/>
        </authorList>
    </citation>
    <scope>NUCLEOTIDE SEQUENCE [LARGE SCALE GENOMIC DNA]</scope>
    <source>
        <strain evidence="4 5">36C8</strain>
    </source>
</reference>
<protein>
    <recommendedName>
        <fullName evidence="3">Sulfatase N-terminal domain-containing protein</fullName>
    </recommendedName>
</protein>
<evidence type="ECO:0000256" key="2">
    <source>
        <dbReference type="SAM" id="Phobius"/>
    </source>
</evidence>